<evidence type="ECO:0000313" key="1">
    <source>
        <dbReference type="EMBL" id="AXY02734.1"/>
    </source>
</evidence>
<proteinExistence type="predicted"/>
<name>A0ABN5PHQ6_9VIBR</name>
<evidence type="ECO:0000313" key="2">
    <source>
        <dbReference type="Proteomes" id="UP000262832"/>
    </source>
</evidence>
<reference evidence="1 2" key="1">
    <citation type="submission" date="2018-08" db="EMBL/GenBank/DDBJ databases">
        <title>Genomic taxonomy of the Vibrionaceae family.</title>
        <authorList>
            <person name="Gomez-Gil B."/>
            <person name="Tanaka M."/>
            <person name="Sawabe T."/>
            <person name="Enciso-Ibarra K."/>
        </authorList>
    </citation>
    <scope>NUCLEOTIDE SEQUENCE [LARGE SCALE GENOMIC DNA]</scope>
    <source>
        <strain evidence="1 2">CAIM 1831</strain>
    </source>
</reference>
<dbReference type="Proteomes" id="UP000262832">
    <property type="component" value="Chromosome II"/>
</dbReference>
<gene>
    <name evidence="1" type="ORF">D1115_17125</name>
</gene>
<dbReference type="Pfam" id="PF08895">
    <property type="entry name" value="DUF1840"/>
    <property type="match status" value="1"/>
</dbReference>
<dbReference type="InterPro" id="IPR014991">
    <property type="entry name" value="DUF1840"/>
</dbReference>
<protein>
    <submittedName>
        <fullName evidence="1">DUF1840 domain-containing protein</fullName>
    </submittedName>
</protein>
<accession>A0ABN5PHQ6</accession>
<sequence>MLVKFSCKSYSNIIMFHDIASHMLKMMGHSTNIPGVIEAEDVPSALEHLQQSLKHESDLPEIESFEDDEDAMEHAVSLKNRALPLIELLSAASRDKCDVMWDKE</sequence>
<keyword evidence="2" id="KW-1185">Reference proteome</keyword>
<dbReference type="RefSeq" id="WP_128812645.1">
    <property type="nucleotide sequence ID" value="NZ_AP019850.1"/>
</dbReference>
<dbReference type="EMBL" id="CP032094">
    <property type="protein sequence ID" value="AXY02734.1"/>
    <property type="molecule type" value="Genomic_DNA"/>
</dbReference>
<organism evidence="1 2">
    <name type="scientific">Vibrio alfacsensis</name>
    <dbReference type="NCBI Taxonomy" id="1074311"/>
    <lineage>
        <taxon>Bacteria</taxon>
        <taxon>Pseudomonadati</taxon>
        <taxon>Pseudomonadota</taxon>
        <taxon>Gammaproteobacteria</taxon>
        <taxon>Vibrionales</taxon>
        <taxon>Vibrionaceae</taxon>
        <taxon>Vibrio</taxon>
    </lineage>
</organism>